<gene>
    <name evidence="1" type="primary">Necator_chrX.g26207</name>
    <name evidence="1" type="ORF">RB195_026041</name>
</gene>
<reference evidence="1 2" key="1">
    <citation type="submission" date="2023-08" db="EMBL/GenBank/DDBJ databases">
        <title>A Necator americanus chromosomal reference genome.</title>
        <authorList>
            <person name="Ilik V."/>
            <person name="Petrzelkova K.J."/>
            <person name="Pardy F."/>
            <person name="Fuh T."/>
            <person name="Niatou-Singa F.S."/>
            <person name="Gouil Q."/>
            <person name="Baker L."/>
            <person name="Ritchie M.E."/>
            <person name="Jex A.R."/>
            <person name="Gazzola D."/>
            <person name="Li H."/>
            <person name="Toshio Fujiwara R."/>
            <person name="Zhan B."/>
            <person name="Aroian R.V."/>
            <person name="Pafco B."/>
            <person name="Schwarz E.M."/>
        </authorList>
    </citation>
    <scope>NUCLEOTIDE SEQUENCE [LARGE SCALE GENOMIC DNA]</scope>
    <source>
        <strain evidence="1 2">Aroian</strain>
        <tissue evidence="1">Whole animal</tissue>
    </source>
</reference>
<sequence>MNLCWQPIHEEKQWHRDRSQEILNFGHVHLGKATPRSSKLWKKLQAHPVGGNCEVHLHACFHRHDLLGWSPLYKREADQSLCCCRYCRVRSDEFCFRCCILNFTKLSSIHEKDNEISFSLMLRLQLFEVLIHRREGQPNSIFQLPNFAGCQRISRI</sequence>
<accession>A0ABR1EX64</accession>
<dbReference type="Proteomes" id="UP001303046">
    <property type="component" value="Unassembled WGS sequence"/>
</dbReference>
<protein>
    <submittedName>
        <fullName evidence="1">Uncharacterized protein</fullName>
    </submittedName>
</protein>
<comment type="caution">
    <text evidence="1">The sequence shown here is derived from an EMBL/GenBank/DDBJ whole genome shotgun (WGS) entry which is preliminary data.</text>
</comment>
<organism evidence="1 2">
    <name type="scientific">Necator americanus</name>
    <name type="common">Human hookworm</name>
    <dbReference type="NCBI Taxonomy" id="51031"/>
    <lineage>
        <taxon>Eukaryota</taxon>
        <taxon>Metazoa</taxon>
        <taxon>Ecdysozoa</taxon>
        <taxon>Nematoda</taxon>
        <taxon>Chromadorea</taxon>
        <taxon>Rhabditida</taxon>
        <taxon>Rhabditina</taxon>
        <taxon>Rhabditomorpha</taxon>
        <taxon>Strongyloidea</taxon>
        <taxon>Ancylostomatidae</taxon>
        <taxon>Bunostominae</taxon>
        <taxon>Necator</taxon>
    </lineage>
</organism>
<dbReference type="EMBL" id="JAVFWL010000006">
    <property type="protein sequence ID" value="KAK6766496.1"/>
    <property type="molecule type" value="Genomic_DNA"/>
</dbReference>
<proteinExistence type="predicted"/>
<evidence type="ECO:0000313" key="1">
    <source>
        <dbReference type="EMBL" id="KAK6766496.1"/>
    </source>
</evidence>
<keyword evidence="2" id="KW-1185">Reference proteome</keyword>
<name>A0ABR1EX64_NECAM</name>
<evidence type="ECO:0000313" key="2">
    <source>
        <dbReference type="Proteomes" id="UP001303046"/>
    </source>
</evidence>